<organism evidence="2 3">
    <name type="scientific">Leptomonas seymouri</name>
    <dbReference type="NCBI Taxonomy" id="5684"/>
    <lineage>
        <taxon>Eukaryota</taxon>
        <taxon>Discoba</taxon>
        <taxon>Euglenozoa</taxon>
        <taxon>Kinetoplastea</taxon>
        <taxon>Metakinetoplastina</taxon>
        <taxon>Trypanosomatida</taxon>
        <taxon>Trypanosomatidae</taxon>
        <taxon>Leishmaniinae</taxon>
        <taxon>Leptomonas</taxon>
    </lineage>
</organism>
<feature type="compositionally biased region" description="Basic and acidic residues" evidence="1">
    <location>
        <begin position="372"/>
        <end position="381"/>
    </location>
</feature>
<feature type="compositionally biased region" description="Low complexity" evidence="1">
    <location>
        <begin position="459"/>
        <end position="475"/>
    </location>
</feature>
<gene>
    <name evidence="2" type="ORF">ABL78_0933</name>
</gene>
<feature type="compositionally biased region" description="Pro residues" evidence="1">
    <location>
        <begin position="854"/>
        <end position="867"/>
    </location>
</feature>
<feature type="region of interest" description="Disordered" evidence="1">
    <location>
        <begin position="82"/>
        <end position="183"/>
    </location>
</feature>
<evidence type="ECO:0000256" key="1">
    <source>
        <dbReference type="SAM" id="MobiDB-lite"/>
    </source>
</evidence>
<dbReference type="AlphaFoldDB" id="A0A0N1I1E2"/>
<feature type="compositionally biased region" description="Low complexity" evidence="1">
    <location>
        <begin position="869"/>
        <end position="883"/>
    </location>
</feature>
<feature type="compositionally biased region" description="Pro residues" evidence="1">
    <location>
        <begin position="822"/>
        <end position="838"/>
    </location>
</feature>
<feature type="compositionally biased region" description="Basic and acidic residues" evidence="1">
    <location>
        <begin position="299"/>
        <end position="308"/>
    </location>
</feature>
<dbReference type="Proteomes" id="UP000038009">
    <property type="component" value="Unassembled WGS sequence"/>
</dbReference>
<feature type="region of interest" description="Disordered" evidence="1">
    <location>
        <begin position="810"/>
        <end position="958"/>
    </location>
</feature>
<sequence>MSARSTTVGSPLTPGDASASPDVLFKKQVLKLGMDGSSLPRLVVVTESNVYICLPSGGVTRTIAIARIERVTLCPRQDISYEERDSSGDADGAHTPSPSHATEGASSASSLLVSVPSRGGSGGRSSSKNSSRRHSRLYKKDEDETHPSPAQGDTPPAPPQDLGSMFLVGGRRSSTGVSSPKPSAGEWAVVVTLGVAFEAPLALQLRHKEDGTGFVSALRASPQLSQKAVFNMPDEGRPTNALGEPLLSAPPRRADPTVPRVLERDGEGKGAKEIEGDAGVMEEVELSPASRKSTSGEAAVKEDVKGDDSSCQAQGPLLKRRVDETGGQSSDTLHQPERVASYTPSSSSRSSPTPPKASSVHAVEPATAVASSDEHVGRDASKPVALLTPLHEPTPTPRAAAQPVPPLQPQETTKEPPTAATAPTNKFVSMSSGAEPVGHTPSPLRAAPNREAPQPPLQPVTSTAAPSSTSLVTSLNASQHANSDPCRTLQMGDEAVVPAVEKPSDEKPVPTIWEAIRDSEARSSQLPLPALPKVECHTQGGRSSWMVTDPAELHPLLAPAAPVSQHLPPPVAPSSVTTEDFFHERRPADAQSSPAVLTPAHREPLHAELAGLPETAARLHRSLQAQEALLLEVRSLRATLAERDAQCAEWQAAYTHAEEHIGSLQREQEHLLAEQGEWLRCAHRKELEAVQAAFEEYDTRMTDFLGHLQREHREEAAQWQHERRTLHHQLEELLHQQEDGKQRARAVAEAAVLEARQRRAQSPSLYPTPLSCLDHSLGSAADVRTSPAESVDAYENTRVRVQEKMEVYVAQRQRHKQATSCPPTPPAPSSFVPSPSPGPRGNRGSSSAVAAPRASPPQQTPASPWPQPRSATETAPSSSSSPRIALGAHRLFDSRNNEDHEGMQSVAHPMATPPLRRRDPRGSSLIQTPPPPSSTKDCGREHVEPNNTSYNPHRRTFL</sequence>
<evidence type="ECO:0000313" key="3">
    <source>
        <dbReference type="Proteomes" id="UP000038009"/>
    </source>
</evidence>
<dbReference type="VEuPathDB" id="TriTrypDB:Lsey_0013_0300"/>
<dbReference type="EMBL" id="LJSK01000013">
    <property type="protein sequence ID" value="KPI89965.1"/>
    <property type="molecule type" value="Genomic_DNA"/>
</dbReference>
<reference evidence="2 3" key="1">
    <citation type="journal article" date="2015" name="PLoS Pathog.">
        <title>Leptomonas seymouri: Adaptations to the Dixenous Life Cycle Analyzed by Genome Sequencing, Transcriptome Profiling and Co-infection with Leishmania donovani.</title>
        <authorList>
            <person name="Kraeva N."/>
            <person name="Butenko A."/>
            <person name="Hlavacova J."/>
            <person name="Kostygov A."/>
            <person name="Myskova J."/>
            <person name="Grybchuk D."/>
            <person name="Lestinova T."/>
            <person name="Votypka J."/>
            <person name="Volf P."/>
            <person name="Opperdoes F."/>
            <person name="Flegontov P."/>
            <person name="Lukes J."/>
            <person name="Yurchenko V."/>
        </authorList>
    </citation>
    <scope>NUCLEOTIDE SEQUENCE [LARGE SCALE GENOMIC DNA]</scope>
    <source>
        <strain evidence="2 3">ATCC 30220</strain>
    </source>
</reference>
<feature type="compositionally biased region" description="Basic and acidic residues" evidence="1">
    <location>
        <begin position="261"/>
        <end position="275"/>
    </location>
</feature>
<protein>
    <submittedName>
        <fullName evidence="2">Uncharacterized protein</fullName>
    </submittedName>
</protein>
<feature type="compositionally biased region" description="Low complexity" evidence="1">
    <location>
        <begin position="168"/>
        <end position="179"/>
    </location>
</feature>
<feature type="compositionally biased region" description="Low complexity" evidence="1">
    <location>
        <begin position="386"/>
        <end position="402"/>
    </location>
</feature>
<comment type="caution">
    <text evidence="2">The sequence shown here is derived from an EMBL/GenBank/DDBJ whole genome shotgun (WGS) entry which is preliminary data.</text>
</comment>
<accession>A0A0N1I1E2</accession>
<feature type="compositionally biased region" description="Low complexity" evidence="1">
    <location>
        <begin position="839"/>
        <end position="853"/>
    </location>
</feature>
<evidence type="ECO:0000313" key="2">
    <source>
        <dbReference type="EMBL" id="KPI89965.1"/>
    </source>
</evidence>
<feature type="compositionally biased region" description="Low complexity" evidence="1">
    <location>
        <begin position="105"/>
        <end position="129"/>
    </location>
</feature>
<feature type="compositionally biased region" description="Basic and acidic residues" evidence="1">
    <location>
        <begin position="890"/>
        <end position="902"/>
    </location>
</feature>
<dbReference type="OrthoDB" id="266967at2759"/>
<feature type="compositionally biased region" description="Low complexity" evidence="1">
    <location>
        <begin position="341"/>
        <end position="359"/>
    </location>
</feature>
<proteinExistence type="predicted"/>
<feature type="region of interest" description="Disordered" evidence="1">
    <location>
        <begin position="236"/>
        <end position="510"/>
    </location>
</feature>
<name>A0A0N1I1E2_LEPSE</name>
<keyword evidence="3" id="KW-1185">Reference proteome</keyword>
<dbReference type="OMA" id="TLCPRED"/>
<feature type="compositionally biased region" description="Low complexity" evidence="1">
    <location>
        <begin position="409"/>
        <end position="424"/>
    </location>
</feature>